<dbReference type="PANTHER" id="PTHR37984">
    <property type="entry name" value="PROTEIN CBG26694"/>
    <property type="match status" value="1"/>
</dbReference>
<dbReference type="GO" id="GO:0003676">
    <property type="term" value="F:nucleic acid binding"/>
    <property type="evidence" value="ECO:0007669"/>
    <property type="project" value="InterPro"/>
</dbReference>
<evidence type="ECO:0000313" key="2">
    <source>
        <dbReference type="EMBL" id="GFN95361.1"/>
    </source>
</evidence>
<dbReference type="EMBL" id="BLXT01002491">
    <property type="protein sequence ID" value="GFN95361.1"/>
    <property type="molecule type" value="Genomic_DNA"/>
</dbReference>
<dbReference type="InterPro" id="IPR041588">
    <property type="entry name" value="Integrase_H2C2"/>
</dbReference>
<evidence type="ECO:0000313" key="3">
    <source>
        <dbReference type="Proteomes" id="UP000735302"/>
    </source>
</evidence>
<organism evidence="2 3">
    <name type="scientific">Plakobranchus ocellatus</name>
    <dbReference type="NCBI Taxonomy" id="259542"/>
    <lineage>
        <taxon>Eukaryota</taxon>
        <taxon>Metazoa</taxon>
        <taxon>Spiralia</taxon>
        <taxon>Lophotrochozoa</taxon>
        <taxon>Mollusca</taxon>
        <taxon>Gastropoda</taxon>
        <taxon>Heterobranchia</taxon>
        <taxon>Euthyneura</taxon>
        <taxon>Panpulmonata</taxon>
        <taxon>Sacoglossa</taxon>
        <taxon>Placobranchoidea</taxon>
        <taxon>Plakobranchidae</taxon>
        <taxon>Plakobranchus</taxon>
    </lineage>
</organism>
<dbReference type="AlphaFoldDB" id="A0AAV3ZLH2"/>
<accession>A0AAV3ZLH2</accession>
<evidence type="ECO:0000259" key="1">
    <source>
        <dbReference type="PROSITE" id="PS50994"/>
    </source>
</evidence>
<name>A0AAV3ZLH2_9GAST</name>
<dbReference type="Pfam" id="PF17921">
    <property type="entry name" value="Integrase_H2C2"/>
    <property type="match status" value="1"/>
</dbReference>
<sequence length="147" mass="17110">MQRMEQLTRSAIYWPRIDTDIEDIARHCAACNEHKRLSPKEPSNPWITQEKLWSRVPIDQSINYRSLNWLVMMDVFSKYACFHIISSISNKTTTPNLDEDLLRFGYSHAIVTDNATCFSFAEFQTWLEQKNIQHLHGASQHPGTNIA</sequence>
<dbReference type="PANTHER" id="PTHR37984:SF5">
    <property type="entry name" value="PROTEIN NYNRIN-LIKE"/>
    <property type="match status" value="1"/>
</dbReference>
<keyword evidence="3" id="KW-1185">Reference proteome</keyword>
<reference evidence="2 3" key="1">
    <citation type="journal article" date="2021" name="Elife">
        <title>Chloroplast acquisition without the gene transfer in kleptoplastic sea slugs, Plakobranchus ocellatus.</title>
        <authorList>
            <person name="Maeda T."/>
            <person name="Takahashi S."/>
            <person name="Yoshida T."/>
            <person name="Shimamura S."/>
            <person name="Takaki Y."/>
            <person name="Nagai Y."/>
            <person name="Toyoda A."/>
            <person name="Suzuki Y."/>
            <person name="Arimoto A."/>
            <person name="Ishii H."/>
            <person name="Satoh N."/>
            <person name="Nishiyama T."/>
            <person name="Hasebe M."/>
            <person name="Maruyama T."/>
            <person name="Minagawa J."/>
            <person name="Obokata J."/>
            <person name="Shigenobu S."/>
        </authorList>
    </citation>
    <scope>NUCLEOTIDE SEQUENCE [LARGE SCALE GENOMIC DNA]</scope>
</reference>
<dbReference type="GO" id="GO:0015074">
    <property type="term" value="P:DNA integration"/>
    <property type="evidence" value="ECO:0007669"/>
    <property type="project" value="InterPro"/>
</dbReference>
<dbReference type="Proteomes" id="UP000735302">
    <property type="component" value="Unassembled WGS sequence"/>
</dbReference>
<comment type="caution">
    <text evidence="2">The sequence shown here is derived from an EMBL/GenBank/DDBJ whole genome shotgun (WGS) entry which is preliminary data.</text>
</comment>
<dbReference type="Pfam" id="PF00665">
    <property type="entry name" value="rve"/>
    <property type="match status" value="1"/>
</dbReference>
<dbReference type="PROSITE" id="PS50994">
    <property type="entry name" value="INTEGRASE"/>
    <property type="match status" value="1"/>
</dbReference>
<dbReference type="InterPro" id="IPR036397">
    <property type="entry name" value="RNaseH_sf"/>
</dbReference>
<dbReference type="InterPro" id="IPR001584">
    <property type="entry name" value="Integrase_cat-core"/>
</dbReference>
<dbReference type="SUPFAM" id="SSF53098">
    <property type="entry name" value="Ribonuclease H-like"/>
    <property type="match status" value="1"/>
</dbReference>
<dbReference type="InterPro" id="IPR012337">
    <property type="entry name" value="RNaseH-like_sf"/>
</dbReference>
<protein>
    <submittedName>
        <fullName evidence="2">Transposon tf2-9 polyprotein</fullName>
    </submittedName>
</protein>
<gene>
    <name evidence="2" type="ORF">PoB_002186700</name>
</gene>
<dbReference type="Gene3D" id="3.30.420.10">
    <property type="entry name" value="Ribonuclease H-like superfamily/Ribonuclease H"/>
    <property type="match status" value="1"/>
</dbReference>
<proteinExistence type="predicted"/>
<dbReference type="InterPro" id="IPR050951">
    <property type="entry name" value="Retrovirus_Pol_polyprotein"/>
</dbReference>
<feature type="domain" description="Integrase catalytic" evidence="1">
    <location>
        <begin position="41"/>
        <end position="147"/>
    </location>
</feature>